<keyword evidence="5" id="KW-0812">Transmembrane</keyword>
<proteinExistence type="predicted"/>
<dbReference type="OrthoDB" id="660555at2759"/>
<feature type="compositionally biased region" description="Acidic residues" evidence="4">
    <location>
        <begin position="12"/>
        <end position="33"/>
    </location>
</feature>
<dbReference type="InterPro" id="IPR051848">
    <property type="entry name" value="PGIP"/>
</dbReference>
<feature type="compositionally biased region" description="Polar residues" evidence="4">
    <location>
        <begin position="335"/>
        <end position="353"/>
    </location>
</feature>
<evidence type="ECO:0000313" key="7">
    <source>
        <dbReference type="Proteomes" id="UP001153069"/>
    </source>
</evidence>
<keyword evidence="3" id="KW-0677">Repeat</keyword>
<keyword evidence="5" id="KW-0472">Membrane</keyword>
<evidence type="ECO:0000256" key="4">
    <source>
        <dbReference type="SAM" id="MobiDB-lite"/>
    </source>
</evidence>
<dbReference type="EMBL" id="CAICTM010001220">
    <property type="protein sequence ID" value="CAB9521695.1"/>
    <property type="molecule type" value="Genomic_DNA"/>
</dbReference>
<feature type="compositionally biased region" description="Low complexity" evidence="4">
    <location>
        <begin position="257"/>
        <end position="282"/>
    </location>
</feature>
<dbReference type="AlphaFoldDB" id="A0A9N8HR35"/>
<comment type="caution">
    <text evidence="6">The sequence shown here is derived from an EMBL/GenBank/DDBJ whole genome shotgun (WGS) entry which is preliminary data.</text>
</comment>
<name>A0A9N8HR35_9STRA</name>
<dbReference type="Pfam" id="PF00560">
    <property type="entry name" value="LRR_1"/>
    <property type="match status" value="1"/>
</dbReference>
<evidence type="ECO:0000256" key="5">
    <source>
        <dbReference type="SAM" id="Phobius"/>
    </source>
</evidence>
<reference evidence="6" key="1">
    <citation type="submission" date="2020-06" db="EMBL/GenBank/DDBJ databases">
        <authorList>
            <consortium name="Plant Systems Biology data submission"/>
        </authorList>
    </citation>
    <scope>NUCLEOTIDE SEQUENCE</scope>
    <source>
        <strain evidence="6">D6</strain>
    </source>
</reference>
<dbReference type="Proteomes" id="UP001153069">
    <property type="component" value="Unassembled WGS sequence"/>
</dbReference>
<evidence type="ECO:0008006" key="8">
    <source>
        <dbReference type="Google" id="ProtNLM"/>
    </source>
</evidence>
<dbReference type="PANTHER" id="PTHR48059">
    <property type="entry name" value="POLYGALACTURONASE INHIBITOR 1"/>
    <property type="match status" value="1"/>
</dbReference>
<keyword evidence="7" id="KW-1185">Reference proteome</keyword>
<dbReference type="PANTHER" id="PTHR48059:SF30">
    <property type="entry name" value="OS06G0587000 PROTEIN"/>
    <property type="match status" value="1"/>
</dbReference>
<dbReference type="Gene3D" id="3.80.10.10">
    <property type="entry name" value="Ribonuclease Inhibitor"/>
    <property type="match status" value="1"/>
</dbReference>
<feature type="transmembrane region" description="Helical" evidence="5">
    <location>
        <begin position="411"/>
        <end position="432"/>
    </location>
</feature>
<dbReference type="InterPro" id="IPR032675">
    <property type="entry name" value="LRR_dom_sf"/>
</dbReference>
<comment type="subcellular location">
    <subcellularLocation>
        <location evidence="1">Cell envelope</location>
    </subcellularLocation>
</comment>
<keyword evidence="2" id="KW-0433">Leucine-rich repeat</keyword>
<keyword evidence="5" id="KW-1133">Transmembrane helix</keyword>
<feature type="compositionally biased region" description="Basic and acidic residues" evidence="4">
    <location>
        <begin position="199"/>
        <end position="208"/>
    </location>
</feature>
<protein>
    <recommendedName>
        <fullName evidence="8">L domain-like protein</fullName>
    </recommendedName>
</protein>
<feature type="region of interest" description="Disordered" evidence="4">
    <location>
        <begin position="1"/>
        <end position="360"/>
    </location>
</feature>
<sequence length="769" mass="82682">MAKSSEPAKYVEEEEEKTEIQEEEDESKEEIEEIVVNPTTTGTTEMEDHNGRPTDFTAPSVEPDPLIPANKIRGGRSSAADDASVKANAKRSTKIGLSGNKGPVRPGAVAEKGPCPTKSRAVSHSETPVLQSHPSIGQPAPRGVDLQGGLILPTTTTTSNQVTAATSSATVPGAQAAVGNPADNKKNRVGAGLRNTPNRRKDNKERPVKPGAVAEKSSHPKASRGVSHSETPVLRSHPSIGEQAPRGEDSQGRLIVPPTTTTTTSSNQAAPAAAVPGAHLATGNPTDNKSSRRNRVGVGLKNISTRKQGPDNDIEDGVLGGRAVATPGAVDSVRDGTTSSHSVTSNQSHPQSRNSKDNNEPLIEAVLVEEHRDEPSSSNQQNLQVYDAVQVDPSLEHPEDKPIYQHRHFKYWVGALLALVILVVIIVVAATAGGSGSGEQVNAPSMAPTGTNPHFDDIQELVGFFVHDRTQRDNATSPYYHALRWLVYTDNANPTEPDFDHDQLQQRYVLALFYFSTRSTGIDGQSWLACNAPAPTNNNTETCVHQRFNSDRTPRNEAPEYDDVLASRWLSSTDECTWAGLHCDNSGSIDEIILAHYHLDGTLPEELGLLSRLVELDIRSFLDFGYSVSGTLPTFFGLLPRLEVLTLDENRFMGTLPDELCDATSLKRFRITAMGSNLVGTLPTCLGMLTSLERLHLDDNRLSGTIPTELNLISTLEEVQLHKTALTGTVPAGGILCNLPDGGIQVDCSGKRDETPEVICPEGCICNCN</sequence>
<dbReference type="InterPro" id="IPR001611">
    <property type="entry name" value="Leu-rich_rpt"/>
</dbReference>
<dbReference type="SUPFAM" id="SSF52058">
    <property type="entry name" value="L domain-like"/>
    <property type="match status" value="1"/>
</dbReference>
<evidence type="ECO:0000256" key="3">
    <source>
        <dbReference type="ARBA" id="ARBA00022737"/>
    </source>
</evidence>
<organism evidence="6 7">
    <name type="scientific">Seminavis robusta</name>
    <dbReference type="NCBI Taxonomy" id="568900"/>
    <lineage>
        <taxon>Eukaryota</taxon>
        <taxon>Sar</taxon>
        <taxon>Stramenopiles</taxon>
        <taxon>Ochrophyta</taxon>
        <taxon>Bacillariophyta</taxon>
        <taxon>Bacillariophyceae</taxon>
        <taxon>Bacillariophycidae</taxon>
        <taxon>Naviculales</taxon>
        <taxon>Naviculaceae</taxon>
        <taxon>Seminavis</taxon>
    </lineage>
</organism>
<evidence type="ECO:0000256" key="1">
    <source>
        <dbReference type="ARBA" id="ARBA00004196"/>
    </source>
</evidence>
<gene>
    <name evidence="6" type="ORF">SEMRO_1222_G253840.1</name>
</gene>
<feature type="compositionally biased region" description="Low complexity" evidence="4">
    <location>
        <begin position="154"/>
        <end position="170"/>
    </location>
</feature>
<accession>A0A9N8HR35</accession>
<evidence type="ECO:0000256" key="2">
    <source>
        <dbReference type="ARBA" id="ARBA00022614"/>
    </source>
</evidence>
<dbReference type="FunFam" id="3.80.10.10:FF:000041">
    <property type="entry name" value="LRR receptor-like serine/threonine-protein kinase ERECTA"/>
    <property type="match status" value="1"/>
</dbReference>
<feature type="compositionally biased region" description="Polar residues" evidence="4">
    <location>
        <begin position="120"/>
        <end position="135"/>
    </location>
</feature>
<evidence type="ECO:0000313" key="6">
    <source>
        <dbReference type="EMBL" id="CAB9521695.1"/>
    </source>
</evidence>